<organism evidence="3 4">
    <name type="scientific">Brucella endophytica</name>
    <dbReference type="NCBI Taxonomy" id="1963359"/>
    <lineage>
        <taxon>Bacteria</taxon>
        <taxon>Pseudomonadati</taxon>
        <taxon>Pseudomonadota</taxon>
        <taxon>Alphaproteobacteria</taxon>
        <taxon>Hyphomicrobiales</taxon>
        <taxon>Brucellaceae</taxon>
        <taxon>Brucella/Ochrobactrum group</taxon>
        <taxon>Brucella</taxon>
    </lineage>
</organism>
<keyword evidence="2" id="KW-0812">Transmembrane</keyword>
<feature type="transmembrane region" description="Helical" evidence="2">
    <location>
        <begin position="163"/>
        <end position="188"/>
    </location>
</feature>
<evidence type="ECO:0000313" key="4">
    <source>
        <dbReference type="Proteomes" id="UP000646478"/>
    </source>
</evidence>
<proteinExistence type="predicted"/>
<reference evidence="3" key="1">
    <citation type="journal article" date="2014" name="Int. J. Syst. Evol. Microbiol.">
        <title>Complete genome sequence of Corynebacterium casei LMG S-19264T (=DSM 44701T), isolated from a smear-ripened cheese.</title>
        <authorList>
            <consortium name="US DOE Joint Genome Institute (JGI-PGF)"/>
            <person name="Walter F."/>
            <person name="Albersmeier A."/>
            <person name="Kalinowski J."/>
            <person name="Ruckert C."/>
        </authorList>
    </citation>
    <scope>NUCLEOTIDE SEQUENCE</scope>
    <source>
        <strain evidence="3">CGMCC 1.15082</strain>
    </source>
</reference>
<keyword evidence="4" id="KW-1185">Reference proteome</keyword>
<comment type="caution">
    <text evidence="3">The sequence shown here is derived from an EMBL/GenBank/DDBJ whole genome shotgun (WGS) entry which is preliminary data.</text>
</comment>
<feature type="transmembrane region" description="Helical" evidence="2">
    <location>
        <begin position="90"/>
        <end position="115"/>
    </location>
</feature>
<dbReference type="GO" id="GO:0005886">
    <property type="term" value="C:plasma membrane"/>
    <property type="evidence" value="ECO:0007669"/>
    <property type="project" value="TreeGrafter"/>
</dbReference>
<dbReference type="InterPro" id="IPR050222">
    <property type="entry name" value="MATE_MdtK"/>
</dbReference>
<feature type="transmembrane region" description="Helical" evidence="2">
    <location>
        <begin position="200"/>
        <end position="219"/>
    </location>
</feature>
<evidence type="ECO:0000313" key="3">
    <source>
        <dbReference type="EMBL" id="GGB10921.1"/>
    </source>
</evidence>
<feature type="transmembrane region" description="Helical" evidence="2">
    <location>
        <begin position="356"/>
        <end position="376"/>
    </location>
</feature>
<dbReference type="InterPro" id="IPR002528">
    <property type="entry name" value="MATE_fam"/>
</dbReference>
<dbReference type="PANTHER" id="PTHR43298:SF2">
    <property type="entry name" value="FMN_FAD EXPORTER YEEO-RELATED"/>
    <property type="match status" value="1"/>
</dbReference>
<evidence type="ECO:0000256" key="2">
    <source>
        <dbReference type="SAM" id="Phobius"/>
    </source>
</evidence>
<feature type="transmembrane region" description="Helical" evidence="2">
    <location>
        <begin position="135"/>
        <end position="156"/>
    </location>
</feature>
<dbReference type="AlphaFoldDB" id="A0A916SS40"/>
<dbReference type="GO" id="GO:0015297">
    <property type="term" value="F:antiporter activity"/>
    <property type="evidence" value="ECO:0007669"/>
    <property type="project" value="InterPro"/>
</dbReference>
<gene>
    <name evidence="3" type="primary">norM</name>
    <name evidence="3" type="ORF">GCM10011491_43570</name>
</gene>
<sequence length="476" mass="49028">MTRTTWNELRALGGISAPLAVTQASQMVMSLAASVMLGRVSGSALAAGGLCAIFIQALSVISQGVIAGAHPLMAAAKGKSEAEKSDEDGAAYAFGGAVLAGLILSLLSMAILFNLSAILAPFGVVPEILGDVEAFTSRATFALPAILWIAPIRLYCSVSGKSWLIMASVGFGAVCYVPLLSGLTFGAFGNTGHGIAGAGLAYAIAWWLVAIGLTAYAMAGKHLPLSTFRAAVPTATKAVREVWSIGWPIALIYAAELGMTLVLTLVTSGLGTIAIIANQIAYTLNSIAFNPIVAIGQAATVRVAYHLGAGRDAAARLAGNLALIVAAGLMALFGAILLVGSKEIIDLFLAGETADFAVIEVLAQKLIMILAAFLIFDGLQSAANGALRGLKDTRVPMLIGLCGYWLLGVPVAITLSFSLGMGVVGVWFGILAGITSVACTLLWRWRRVAGIASAKENSASVTREGRSMLRKQTSST</sequence>
<dbReference type="PANTHER" id="PTHR43298">
    <property type="entry name" value="MULTIDRUG RESISTANCE PROTEIN NORM-RELATED"/>
    <property type="match status" value="1"/>
</dbReference>
<protein>
    <submittedName>
        <fullName evidence="3">Multidrug resistance protein NorM</fullName>
    </submittedName>
</protein>
<keyword evidence="1" id="KW-0813">Transport</keyword>
<dbReference type="EMBL" id="BMHH01000031">
    <property type="protein sequence ID" value="GGB10921.1"/>
    <property type="molecule type" value="Genomic_DNA"/>
</dbReference>
<dbReference type="Proteomes" id="UP000646478">
    <property type="component" value="Unassembled WGS sequence"/>
</dbReference>
<keyword evidence="2" id="KW-0472">Membrane</keyword>
<feature type="transmembrane region" description="Helical" evidence="2">
    <location>
        <begin position="425"/>
        <end position="445"/>
    </location>
</feature>
<name>A0A916SS40_9HYPH</name>
<accession>A0A916SS40</accession>
<dbReference type="GO" id="GO:0042910">
    <property type="term" value="F:xenobiotic transmembrane transporter activity"/>
    <property type="evidence" value="ECO:0007669"/>
    <property type="project" value="InterPro"/>
</dbReference>
<reference evidence="3" key="2">
    <citation type="submission" date="2020-09" db="EMBL/GenBank/DDBJ databases">
        <authorList>
            <person name="Sun Q."/>
            <person name="Zhou Y."/>
        </authorList>
    </citation>
    <scope>NUCLEOTIDE SEQUENCE</scope>
    <source>
        <strain evidence="3">CGMCC 1.15082</strain>
    </source>
</reference>
<dbReference type="RefSeq" id="WP_188826286.1">
    <property type="nucleotide sequence ID" value="NZ_BMHH01000031.1"/>
</dbReference>
<feature type="transmembrane region" description="Helical" evidence="2">
    <location>
        <begin position="44"/>
        <end position="69"/>
    </location>
</feature>
<feature type="transmembrane region" description="Helical" evidence="2">
    <location>
        <begin position="317"/>
        <end position="336"/>
    </location>
</feature>
<keyword evidence="2" id="KW-1133">Transmembrane helix</keyword>
<evidence type="ECO:0000256" key="1">
    <source>
        <dbReference type="ARBA" id="ARBA00022448"/>
    </source>
</evidence>
<feature type="transmembrane region" description="Helical" evidence="2">
    <location>
        <begin position="397"/>
        <end position="419"/>
    </location>
</feature>
<dbReference type="Pfam" id="PF01554">
    <property type="entry name" value="MatE"/>
    <property type="match status" value="2"/>
</dbReference>